<feature type="transmembrane region" description="Helical" evidence="2">
    <location>
        <begin position="185"/>
        <end position="205"/>
    </location>
</feature>
<evidence type="ECO:0000256" key="2">
    <source>
        <dbReference type="SAM" id="Phobius"/>
    </source>
</evidence>
<dbReference type="EMBL" id="MKQR01000026">
    <property type="protein sequence ID" value="OLR90704.1"/>
    <property type="molecule type" value="Genomic_DNA"/>
</dbReference>
<gene>
    <name evidence="4" type="ORF">BJP25_29345</name>
</gene>
<sequence length="219" mass="23885">MPELLDPGSPDAIDRVPHPFHPHPDDDDQPPAPELPVVHPASAARLATTAVIAANCALTLITSWQSLRSPSGSTPADGWVWALGVLASLACFSRWLWQARANAQRISLAPHRLDARWIPWCWFVPGANLVVPPVLVSDVWRASHPDLPPGPRDLRAVRWGRCIAVAWASFLLAQVAVVFAPTPLWGHAVSTPLTLVCGAAAVYGMRRVDRWQTGREPVR</sequence>
<dbReference type="AlphaFoldDB" id="A0A1Q9LFB1"/>
<protein>
    <recommendedName>
        <fullName evidence="3">DUF4328 domain-containing protein</fullName>
    </recommendedName>
</protein>
<evidence type="ECO:0000313" key="5">
    <source>
        <dbReference type="Proteomes" id="UP000186040"/>
    </source>
</evidence>
<feature type="region of interest" description="Disordered" evidence="1">
    <location>
        <begin position="1"/>
        <end position="35"/>
    </location>
</feature>
<comment type="caution">
    <text evidence="4">The sequence shown here is derived from an EMBL/GenBank/DDBJ whole genome shotgun (WGS) entry which is preliminary data.</text>
</comment>
<evidence type="ECO:0000259" key="3">
    <source>
        <dbReference type="Pfam" id="PF14219"/>
    </source>
</evidence>
<feature type="transmembrane region" description="Helical" evidence="2">
    <location>
        <begin position="79"/>
        <end position="97"/>
    </location>
</feature>
<organism evidence="4 5">
    <name type="scientific">Actinokineospora bangkokensis</name>
    <dbReference type="NCBI Taxonomy" id="1193682"/>
    <lineage>
        <taxon>Bacteria</taxon>
        <taxon>Bacillati</taxon>
        <taxon>Actinomycetota</taxon>
        <taxon>Actinomycetes</taxon>
        <taxon>Pseudonocardiales</taxon>
        <taxon>Pseudonocardiaceae</taxon>
        <taxon>Actinokineospora</taxon>
    </lineage>
</organism>
<evidence type="ECO:0000313" key="4">
    <source>
        <dbReference type="EMBL" id="OLR90704.1"/>
    </source>
</evidence>
<evidence type="ECO:0000256" key="1">
    <source>
        <dbReference type="SAM" id="MobiDB-lite"/>
    </source>
</evidence>
<dbReference type="InterPro" id="IPR025565">
    <property type="entry name" value="DUF4328"/>
</dbReference>
<name>A0A1Q9LFB1_9PSEU</name>
<feature type="domain" description="DUF4328" evidence="3">
    <location>
        <begin position="78"/>
        <end position="180"/>
    </location>
</feature>
<dbReference type="OrthoDB" id="4174975at2"/>
<accession>A0A1Q9LFB1</accession>
<proteinExistence type="predicted"/>
<reference evidence="4 5" key="1">
    <citation type="submission" date="2016-10" db="EMBL/GenBank/DDBJ databases">
        <title>The Draft Genome Sequence of Actinokineospora bangkokensis 44EHWT reveals the biosynthetic pathway of antifungal compounds Thailandins with unusual extender unit butylmalonyl-CoA.</title>
        <authorList>
            <person name="Greule A."/>
            <person name="Intra B."/>
            <person name="Flemming S."/>
            <person name="Rommel M.G."/>
            <person name="Panbangred W."/>
            <person name="Bechthold A."/>
        </authorList>
    </citation>
    <scope>NUCLEOTIDE SEQUENCE [LARGE SCALE GENOMIC DNA]</scope>
    <source>
        <strain evidence="4 5">44EHW</strain>
    </source>
</reference>
<dbReference type="Pfam" id="PF14219">
    <property type="entry name" value="DUF4328"/>
    <property type="match status" value="1"/>
</dbReference>
<keyword evidence="2" id="KW-1133">Transmembrane helix</keyword>
<keyword evidence="2" id="KW-0812">Transmembrane</keyword>
<feature type="transmembrane region" description="Helical" evidence="2">
    <location>
        <begin position="162"/>
        <end position="179"/>
    </location>
</feature>
<keyword evidence="2" id="KW-0472">Membrane</keyword>
<dbReference type="Proteomes" id="UP000186040">
    <property type="component" value="Unassembled WGS sequence"/>
</dbReference>
<dbReference type="RefSeq" id="WP_075977373.1">
    <property type="nucleotide sequence ID" value="NZ_MKQR01000026.1"/>
</dbReference>
<keyword evidence="5" id="KW-1185">Reference proteome</keyword>